<reference evidence="8" key="1">
    <citation type="journal article" date="2021" name="PeerJ">
        <title>Extensive microbial diversity within the chicken gut microbiome revealed by metagenomics and culture.</title>
        <authorList>
            <person name="Gilroy R."/>
            <person name="Ravi A."/>
            <person name="Getino M."/>
            <person name="Pursley I."/>
            <person name="Horton D.L."/>
            <person name="Alikhan N.F."/>
            <person name="Baker D."/>
            <person name="Gharbi K."/>
            <person name="Hall N."/>
            <person name="Watson M."/>
            <person name="Adriaenssens E.M."/>
            <person name="Foster-Nyarko E."/>
            <person name="Jarju S."/>
            <person name="Secka A."/>
            <person name="Antonio M."/>
            <person name="Oren A."/>
            <person name="Chaudhuri R.R."/>
            <person name="La Ragione R."/>
            <person name="Hildebrand F."/>
            <person name="Pallen M.J."/>
        </authorList>
    </citation>
    <scope>NUCLEOTIDE SEQUENCE</scope>
    <source>
        <strain evidence="8">Gambia11-129</strain>
    </source>
</reference>
<keyword evidence="5 6" id="KW-0472">Membrane</keyword>
<keyword evidence="3 6" id="KW-0812">Transmembrane</keyword>
<evidence type="ECO:0000256" key="2">
    <source>
        <dbReference type="ARBA" id="ARBA00022475"/>
    </source>
</evidence>
<evidence type="ECO:0000313" key="9">
    <source>
        <dbReference type="Proteomes" id="UP000823936"/>
    </source>
</evidence>
<dbReference type="InterPro" id="IPR004477">
    <property type="entry name" value="ComEC_N"/>
</dbReference>
<feature type="transmembrane region" description="Helical" evidence="6">
    <location>
        <begin position="159"/>
        <end position="182"/>
    </location>
</feature>
<dbReference type="PANTHER" id="PTHR30619:SF1">
    <property type="entry name" value="RECOMBINATION PROTEIN 2"/>
    <property type="match status" value="1"/>
</dbReference>
<gene>
    <name evidence="8" type="ORF">IAB12_07135</name>
</gene>
<proteinExistence type="predicted"/>
<dbReference type="InterPro" id="IPR052159">
    <property type="entry name" value="Competence_DNA_uptake"/>
</dbReference>
<sequence>MLYITFSNALTKTDVRISLEPSSVREIYFSALYDQKVREKRKSGTDASLIAAKDEVGTISSAEGKIYVISPLGEVMKGDVFHASGRFYGENIFIAESTRRVEKNKGADFRRKTISYIRKALKGAGENESELALMLLLGTSDSAEGSLMILSREKGLMHIYALSGMHLVIISSFMLPILNFFFKDKRKSGKALLLPLLVFTYTASWRPSIMRAFIKYCSDVFLPGMDKSERFILVIIIHNALDPGSIISASAMLSYLALSGMAFLYDGLTSLFKRVFSYPFSSIVISISAVLFTTFYSFHLFSSYSLSGIIYTPLISPLVTLYMFISIISVLLPPFSFLLSWLYNLIYMISSSPFLSFSFESIAPLLILFFLTFLLYAISIAKMKDKR</sequence>
<evidence type="ECO:0000313" key="8">
    <source>
        <dbReference type="EMBL" id="HIV99531.1"/>
    </source>
</evidence>
<keyword evidence="4 6" id="KW-1133">Transmembrane helix</keyword>
<name>A0A9D1PTN8_9SPIO</name>
<accession>A0A9D1PTN8</accession>
<dbReference type="EMBL" id="DXHU01000023">
    <property type="protein sequence ID" value="HIV99531.1"/>
    <property type="molecule type" value="Genomic_DNA"/>
</dbReference>
<dbReference type="Proteomes" id="UP000823936">
    <property type="component" value="Unassembled WGS sequence"/>
</dbReference>
<reference evidence="8" key="2">
    <citation type="submission" date="2021-04" db="EMBL/GenBank/DDBJ databases">
        <authorList>
            <person name="Gilroy R."/>
        </authorList>
    </citation>
    <scope>NUCLEOTIDE SEQUENCE</scope>
    <source>
        <strain evidence="8">Gambia11-129</strain>
    </source>
</reference>
<evidence type="ECO:0000256" key="5">
    <source>
        <dbReference type="ARBA" id="ARBA00023136"/>
    </source>
</evidence>
<evidence type="ECO:0000256" key="4">
    <source>
        <dbReference type="ARBA" id="ARBA00022989"/>
    </source>
</evidence>
<evidence type="ECO:0000256" key="1">
    <source>
        <dbReference type="ARBA" id="ARBA00004651"/>
    </source>
</evidence>
<evidence type="ECO:0000256" key="3">
    <source>
        <dbReference type="ARBA" id="ARBA00022692"/>
    </source>
</evidence>
<feature type="transmembrane region" description="Helical" evidence="6">
    <location>
        <begin position="319"/>
        <end position="342"/>
    </location>
</feature>
<dbReference type="PANTHER" id="PTHR30619">
    <property type="entry name" value="DNA INTERNALIZATION/COMPETENCE PROTEIN COMEC/REC2"/>
    <property type="match status" value="1"/>
</dbReference>
<protein>
    <submittedName>
        <fullName evidence="8">ComEC/Rec2 family competence protein</fullName>
    </submittedName>
</protein>
<comment type="caution">
    <text evidence="8">The sequence shown here is derived from an EMBL/GenBank/DDBJ whole genome shotgun (WGS) entry which is preliminary data.</text>
</comment>
<feature type="transmembrane region" description="Helical" evidence="6">
    <location>
        <begin position="362"/>
        <end position="381"/>
    </location>
</feature>
<feature type="transmembrane region" description="Helical" evidence="6">
    <location>
        <begin position="231"/>
        <end position="258"/>
    </location>
</feature>
<dbReference type="Pfam" id="PF03772">
    <property type="entry name" value="Competence"/>
    <property type="match status" value="1"/>
</dbReference>
<evidence type="ECO:0000259" key="7">
    <source>
        <dbReference type="Pfam" id="PF03772"/>
    </source>
</evidence>
<comment type="subcellular location">
    <subcellularLocation>
        <location evidence="1">Cell membrane</location>
        <topology evidence="1">Multi-pass membrane protein</topology>
    </subcellularLocation>
</comment>
<dbReference type="AlphaFoldDB" id="A0A9D1PTN8"/>
<feature type="transmembrane region" description="Helical" evidence="6">
    <location>
        <begin position="278"/>
        <end position="298"/>
    </location>
</feature>
<keyword evidence="2" id="KW-1003">Cell membrane</keyword>
<organism evidence="8 9">
    <name type="scientific">Candidatus Ornithospirochaeta avicola</name>
    <dbReference type="NCBI Taxonomy" id="2840896"/>
    <lineage>
        <taxon>Bacteria</taxon>
        <taxon>Pseudomonadati</taxon>
        <taxon>Spirochaetota</taxon>
        <taxon>Spirochaetia</taxon>
        <taxon>Spirochaetales</taxon>
        <taxon>Spirochaetaceae</taxon>
        <taxon>Spirochaetaceae incertae sedis</taxon>
        <taxon>Candidatus Ornithospirochaeta</taxon>
    </lineage>
</organism>
<feature type="domain" description="ComEC/Rec2-related protein" evidence="7">
    <location>
        <begin position="135"/>
        <end position="380"/>
    </location>
</feature>
<dbReference type="GO" id="GO:0005886">
    <property type="term" value="C:plasma membrane"/>
    <property type="evidence" value="ECO:0007669"/>
    <property type="project" value="UniProtKB-SubCell"/>
</dbReference>
<evidence type="ECO:0000256" key="6">
    <source>
        <dbReference type="SAM" id="Phobius"/>
    </source>
</evidence>